<dbReference type="PANTHER" id="PTHR47506:SF6">
    <property type="entry name" value="HTH-TYPE TRANSCRIPTIONAL REPRESSOR NEMR"/>
    <property type="match status" value="1"/>
</dbReference>
<keyword evidence="3" id="KW-0804">Transcription</keyword>
<reference evidence="6" key="1">
    <citation type="submission" date="2021-03" db="EMBL/GenBank/DDBJ databases">
        <title>Streptomyces poriferae sp. nov., a novel marine sponge-derived Actinobacteria species with anti-MRSA activity.</title>
        <authorList>
            <person name="Sandoval-Powers M."/>
            <person name="Kralova S."/>
            <person name="Nguyen G.-S."/>
            <person name="Fawwal D."/>
            <person name="Degnes K."/>
            <person name="Klinkenberg G."/>
            <person name="Sletta H."/>
            <person name="Wentzel A."/>
            <person name="Liles M.R."/>
        </authorList>
    </citation>
    <scope>NUCLEOTIDE SEQUENCE</scope>
    <source>
        <strain evidence="6">DSM 41794</strain>
    </source>
</reference>
<keyword evidence="2 4" id="KW-0238">DNA-binding</keyword>
<dbReference type="InterPro" id="IPR001647">
    <property type="entry name" value="HTH_TetR"/>
</dbReference>
<name>A0A939JLJ9_9ACTN</name>
<dbReference type="InterPro" id="IPR009057">
    <property type="entry name" value="Homeodomain-like_sf"/>
</dbReference>
<dbReference type="Proteomes" id="UP000664167">
    <property type="component" value="Unassembled WGS sequence"/>
</dbReference>
<dbReference type="GO" id="GO:0003677">
    <property type="term" value="F:DNA binding"/>
    <property type="evidence" value="ECO:0007669"/>
    <property type="project" value="UniProtKB-UniRule"/>
</dbReference>
<protein>
    <submittedName>
        <fullName evidence="6">TetR/AcrR family transcriptional regulator</fullName>
    </submittedName>
</protein>
<evidence type="ECO:0000256" key="2">
    <source>
        <dbReference type="ARBA" id="ARBA00023125"/>
    </source>
</evidence>
<evidence type="ECO:0000256" key="1">
    <source>
        <dbReference type="ARBA" id="ARBA00023015"/>
    </source>
</evidence>
<dbReference type="Pfam" id="PF00440">
    <property type="entry name" value="TetR_N"/>
    <property type="match status" value="1"/>
</dbReference>
<keyword evidence="1" id="KW-0805">Transcription regulation</keyword>
<dbReference type="EMBL" id="JAFLRJ010000402">
    <property type="protein sequence ID" value="MBO0516485.1"/>
    <property type="molecule type" value="Genomic_DNA"/>
</dbReference>
<keyword evidence="7" id="KW-1185">Reference proteome</keyword>
<accession>A0A939JLJ9</accession>
<evidence type="ECO:0000313" key="6">
    <source>
        <dbReference type="EMBL" id="MBO0516485.1"/>
    </source>
</evidence>
<dbReference type="AlphaFoldDB" id="A0A939JLJ9"/>
<evidence type="ECO:0000259" key="5">
    <source>
        <dbReference type="PROSITE" id="PS50977"/>
    </source>
</evidence>
<dbReference type="Gene3D" id="1.10.357.10">
    <property type="entry name" value="Tetracycline Repressor, domain 2"/>
    <property type="match status" value="1"/>
</dbReference>
<sequence length="123" mass="13740">MAKREEILDTALEVIARDGYSRATVRELANSVGLSQAGLLHYFGTKEQLFVEILRRRDERDQRAYGEAVGAAGTAADIAGAFVRLVRHNAQVPGFVQLFTRFSSEASEEQHPAHAFFRDRYAV</sequence>
<evidence type="ECO:0000256" key="3">
    <source>
        <dbReference type="ARBA" id="ARBA00023163"/>
    </source>
</evidence>
<dbReference type="PANTHER" id="PTHR47506">
    <property type="entry name" value="TRANSCRIPTIONAL REGULATORY PROTEIN"/>
    <property type="match status" value="1"/>
</dbReference>
<dbReference type="RefSeq" id="WP_206968283.1">
    <property type="nucleotide sequence ID" value="NZ_JAFLRJ010000402.1"/>
</dbReference>
<gene>
    <name evidence="6" type="ORF">J0695_32650</name>
</gene>
<dbReference type="PROSITE" id="PS50977">
    <property type="entry name" value="HTH_TETR_2"/>
    <property type="match status" value="1"/>
</dbReference>
<evidence type="ECO:0000256" key="4">
    <source>
        <dbReference type="PROSITE-ProRule" id="PRU00335"/>
    </source>
</evidence>
<feature type="domain" description="HTH tetR-type" evidence="5">
    <location>
        <begin position="1"/>
        <end position="61"/>
    </location>
</feature>
<dbReference type="PRINTS" id="PR00455">
    <property type="entry name" value="HTHTETR"/>
</dbReference>
<feature type="DNA-binding region" description="H-T-H motif" evidence="4">
    <location>
        <begin position="24"/>
        <end position="43"/>
    </location>
</feature>
<feature type="non-terminal residue" evidence="6">
    <location>
        <position position="123"/>
    </location>
</feature>
<organism evidence="6 7">
    <name type="scientific">Streptomyces beijiangensis</name>
    <dbReference type="NCBI Taxonomy" id="163361"/>
    <lineage>
        <taxon>Bacteria</taxon>
        <taxon>Bacillati</taxon>
        <taxon>Actinomycetota</taxon>
        <taxon>Actinomycetes</taxon>
        <taxon>Kitasatosporales</taxon>
        <taxon>Streptomycetaceae</taxon>
        <taxon>Streptomyces</taxon>
    </lineage>
</organism>
<comment type="caution">
    <text evidence="6">The sequence shown here is derived from an EMBL/GenBank/DDBJ whole genome shotgun (WGS) entry which is preliminary data.</text>
</comment>
<evidence type="ECO:0000313" key="7">
    <source>
        <dbReference type="Proteomes" id="UP000664167"/>
    </source>
</evidence>
<dbReference type="SUPFAM" id="SSF46689">
    <property type="entry name" value="Homeodomain-like"/>
    <property type="match status" value="1"/>
</dbReference>
<proteinExistence type="predicted"/>